<dbReference type="Proteomes" id="UP000824281">
    <property type="component" value="Chromosome"/>
</dbReference>
<dbReference type="Gene3D" id="3.40.630.30">
    <property type="match status" value="1"/>
</dbReference>
<evidence type="ECO:0000313" key="2">
    <source>
        <dbReference type="EMBL" id="QZD90793.1"/>
    </source>
</evidence>
<dbReference type="RefSeq" id="WP_221426255.1">
    <property type="nucleotide sequence ID" value="NZ_CP081295.1"/>
</dbReference>
<feature type="domain" description="N-acetyltransferase" evidence="1">
    <location>
        <begin position="11"/>
        <end position="182"/>
    </location>
</feature>
<reference evidence="2 3" key="1">
    <citation type="submission" date="2021-08" db="EMBL/GenBank/DDBJ databases">
        <title>Comparative Genomics Analysis of the Genus Qipengyuania Reveals Extensive Genetic Diversity and Metabolic Versatility, Including the Description of Fifteen Novel Species.</title>
        <authorList>
            <person name="Liu Y."/>
        </authorList>
    </citation>
    <scope>NUCLEOTIDE SEQUENCE [LARGE SCALE GENOMIC DNA]</scope>
    <source>
        <strain evidence="2 3">1NDH13</strain>
    </source>
</reference>
<dbReference type="PROSITE" id="PS51186">
    <property type="entry name" value="GNAT"/>
    <property type="match status" value="1"/>
</dbReference>
<evidence type="ECO:0000259" key="1">
    <source>
        <dbReference type="PROSITE" id="PS51186"/>
    </source>
</evidence>
<sequence length="187" mass="21035">MADTVLTTERLILRPPAAGDLPFVQAQMNTPAVMRFLGGTPRSEDEVAASFQADLEAFDSGGHRRWTVWLREDECRVGRCGLFRVYTEAAPEALQAEHEIGWTLAEPFWGRGYATEAARALLGFAFRELGLARIYSQTSDSNQPSTKMMQRLGFTHLPQLGYVDPLYPPRDNPTTVWRLTAEEWKAT</sequence>
<dbReference type="PANTHER" id="PTHR43792:SF1">
    <property type="entry name" value="N-ACETYLTRANSFERASE DOMAIN-CONTAINING PROTEIN"/>
    <property type="match status" value="1"/>
</dbReference>
<organism evidence="2 3">
    <name type="scientific">Qipengyuania aurantiaca</name>
    <dbReference type="NCBI Taxonomy" id="2867233"/>
    <lineage>
        <taxon>Bacteria</taxon>
        <taxon>Pseudomonadati</taxon>
        <taxon>Pseudomonadota</taxon>
        <taxon>Alphaproteobacteria</taxon>
        <taxon>Sphingomonadales</taxon>
        <taxon>Erythrobacteraceae</taxon>
        <taxon>Qipengyuania</taxon>
    </lineage>
</organism>
<dbReference type="InterPro" id="IPR016181">
    <property type="entry name" value="Acyl_CoA_acyltransferase"/>
</dbReference>
<name>A0ABX8ZT48_9SPHN</name>
<dbReference type="EMBL" id="CP081295">
    <property type="protein sequence ID" value="QZD90793.1"/>
    <property type="molecule type" value="Genomic_DNA"/>
</dbReference>
<dbReference type="InterPro" id="IPR051531">
    <property type="entry name" value="N-acetyltransferase"/>
</dbReference>
<dbReference type="PANTHER" id="PTHR43792">
    <property type="entry name" value="GNAT FAMILY, PUTATIVE (AFU_ORTHOLOGUE AFUA_3G00765)-RELATED-RELATED"/>
    <property type="match status" value="1"/>
</dbReference>
<dbReference type="SUPFAM" id="SSF55729">
    <property type="entry name" value="Acyl-CoA N-acyltransferases (Nat)"/>
    <property type="match status" value="1"/>
</dbReference>
<dbReference type="Pfam" id="PF13302">
    <property type="entry name" value="Acetyltransf_3"/>
    <property type="match status" value="1"/>
</dbReference>
<accession>A0ABX8ZT48</accession>
<evidence type="ECO:0000313" key="3">
    <source>
        <dbReference type="Proteomes" id="UP000824281"/>
    </source>
</evidence>
<gene>
    <name evidence="2" type="ORF">K3148_05225</name>
</gene>
<proteinExistence type="predicted"/>
<keyword evidence="3" id="KW-1185">Reference proteome</keyword>
<dbReference type="InterPro" id="IPR000182">
    <property type="entry name" value="GNAT_dom"/>
</dbReference>
<protein>
    <submittedName>
        <fullName evidence="2">GNAT family N-acetyltransferase</fullName>
    </submittedName>
</protein>